<sequence length="45" mass="5202">MAKHRVMMTKKKENLFLGFNEMAGEYKWNVLKTTVFGLLSVLLPS</sequence>
<name>A0A1I0SW15_9BACL</name>
<accession>A0A1I0SW15</accession>
<gene>
    <name evidence="1" type="ORF">SAMN05192569_100540</name>
</gene>
<reference evidence="2" key="1">
    <citation type="submission" date="2016-10" db="EMBL/GenBank/DDBJ databases">
        <authorList>
            <person name="Varghese N."/>
            <person name="Submissions S."/>
        </authorList>
    </citation>
    <scope>NUCLEOTIDE SEQUENCE [LARGE SCALE GENOMIC DNA]</scope>
    <source>
        <strain evidence="2">M1</strain>
    </source>
</reference>
<dbReference type="AlphaFoldDB" id="A0A1I0SW15"/>
<organism evidence="1 2">
    <name type="scientific">Parageobacillus thermantarcticus</name>
    <dbReference type="NCBI Taxonomy" id="186116"/>
    <lineage>
        <taxon>Bacteria</taxon>
        <taxon>Bacillati</taxon>
        <taxon>Bacillota</taxon>
        <taxon>Bacilli</taxon>
        <taxon>Bacillales</taxon>
        <taxon>Anoxybacillaceae</taxon>
        <taxon>Parageobacillus</taxon>
    </lineage>
</organism>
<evidence type="ECO:0000313" key="2">
    <source>
        <dbReference type="Proteomes" id="UP000198650"/>
    </source>
</evidence>
<proteinExistence type="predicted"/>
<evidence type="ECO:0000313" key="1">
    <source>
        <dbReference type="EMBL" id="SFA42976.1"/>
    </source>
</evidence>
<dbReference type="EMBL" id="FOJS01000005">
    <property type="protein sequence ID" value="SFA42976.1"/>
    <property type="molecule type" value="Genomic_DNA"/>
</dbReference>
<protein>
    <submittedName>
        <fullName evidence="1">Uncharacterized protein</fullName>
    </submittedName>
</protein>
<dbReference type="STRING" id="186116.SAMN05192569_100540"/>
<dbReference type="Proteomes" id="UP000198650">
    <property type="component" value="Unassembled WGS sequence"/>
</dbReference>
<keyword evidence="2" id="KW-1185">Reference proteome</keyword>